<dbReference type="PANTHER" id="PTHR30535">
    <property type="entry name" value="VITAMIN B12-BINDING PROTEIN"/>
    <property type="match status" value="1"/>
</dbReference>
<keyword evidence="3" id="KW-0675">Receptor</keyword>
<evidence type="ECO:0000256" key="1">
    <source>
        <dbReference type="SAM" id="SignalP"/>
    </source>
</evidence>
<sequence length="311" mass="33462">MKHLVIASALLMTTATSFAAERIISAGSAITELVYALGAQNQLVGVDQTSKFIVARQALENSDAIEQNDKSQYVNNQYVKNQDVNNTAIPVLGYHRQLAAESLLSLNPTRILGSSEMGPQTTLTLLRQAGVAVDVLNSGETVEDLLVRIEQVGRLTQHKSTAQALQKEVKDKVAAIKANQAKTETPKKVVFLMIHEGRPTNVAGRHTPADSVIQLAGAINPAADSIESYKPISQESIVEMQPDIILISERTFSQLGSVEALLQKMPMLAATPAGQNQAVVTIDGTALIGGLGIQSLNEAERLNREFYPQSL</sequence>
<dbReference type="PANTHER" id="PTHR30535:SF4">
    <property type="entry name" value="HEMIN-BINDING PERIPLASMIC PROTEIN HMUT"/>
    <property type="match status" value="1"/>
</dbReference>
<organism evidence="3 4">
    <name type="scientific">Photobacterium ganghwense</name>
    <dbReference type="NCBI Taxonomy" id="320778"/>
    <lineage>
        <taxon>Bacteria</taxon>
        <taxon>Pseudomonadati</taxon>
        <taxon>Pseudomonadota</taxon>
        <taxon>Gammaproteobacteria</taxon>
        <taxon>Vibrionales</taxon>
        <taxon>Vibrionaceae</taxon>
        <taxon>Photobacterium</taxon>
    </lineage>
</organism>
<evidence type="ECO:0000313" key="3">
    <source>
        <dbReference type="EMBL" id="KLV08728.1"/>
    </source>
</evidence>
<feature type="signal peptide" evidence="1">
    <location>
        <begin position="1"/>
        <end position="19"/>
    </location>
</feature>
<gene>
    <name evidence="3" type="ORF">ABT57_12995</name>
</gene>
<keyword evidence="4" id="KW-1185">Reference proteome</keyword>
<dbReference type="PATRIC" id="fig|320778.3.peg.2835"/>
<reference evidence="3 4" key="1">
    <citation type="submission" date="2015-05" db="EMBL/GenBank/DDBJ databases">
        <title>Photobacterium galathea sp. nov.</title>
        <authorList>
            <person name="Machado H."/>
            <person name="Gram L."/>
        </authorList>
    </citation>
    <scope>NUCLEOTIDE SEQUENCE [LARGE SCALE GENOMIC DNA]</scope>
    <source>
        <strain evidence="3 4">DSM 22954</strain>
    </source>
</reference>
<dbReference type="OrthoDB" id="9797736at2"/>
<dbReference type="PROSITE" id="PS50983">
    <property type="entry name" value="FE_B12_PBP"/>
    <property type="match status" value="1"/>
</dbReference>
<dbReference type="InterPro" id="IPR050902">
    <property type="entry name" value="ABC_Transporter_SBP"/>
</dbReference>
<dbReference type="InterPro" id="IPR002491">
    <property type="entry name" value="ABC_transptr_periplasmic_BD"/>
</dbReference>
<dbReference type="Pfam" id="PF01497">
    <property type="entry name" value="Peripla_BP_2"/>
    <property type="match status" value="1"/>
</dbReference>
<dbReference type="Proteomes" id="UP000035909">
    <property type="component" value="Unassembled WGS sequence"/>
</dbReference>
<feature type="domain" description="Fe/B12 periplasmic-binding" evidence="2">
    <location>
        <begin position="22"/>
        <end position="310"/>
    </location>
</feature>
<evidence type="ECO:0000313" key="4">
    <source>
        <dbReference type="Proteomes" id="UP000035909"/>
    </source>
</evidence>
<name>A0A0J1HAQ1_9GAMM</name>
<dbReference type="EMBL" id="LDOU01000013">
    <property type="protein sequence ID" value="KLV08728.1"/>
    <property type="molecule type" value="Genomic_DNA"/>
</dbReference>
<keyword evidence="1" id="KW-0732">Signal</keyword>
<proteinExistence type="predicted"/>
<feature type="chain" id="PRO_5005252457" evidence="1">
    <location>
        <begin position="20"/>
        <end position="311"/>
    </location>
</feature>
<dbReference type="STRING" id="320778.ABT57_12995"/>
<dbReference type="SUPFAM" id="SSF53807">
    <property type="entry name" value="Helical backbone' metal receptor"/>
    <property type="match status" value="1"/>
</dbReference>
<comment type="caution">
    <text evidence="3">The sequence shown here is derived from an EMBL/GenBank/DDBJ whole genome shotgun (WGS) entry which is preliminary data.</text>
</comment>
<dbReference type="AlphaFoldDB" id="A0A0J1HAQ1"/>
<dbReference type="RefSeq" id="WP_047885655.1">
    <property type="nucleotide sequence ID" value="NZ_LDOU01000013.1"/>
</dbReference>
<protein>
    <submittedName>
        <fullName evidence="3">Hemin receptor</fullName>
    </submittedName>
</protein>
<dbReference type="Gene3D" id="3.40.50.1980">
    <property type="entry name" value="Nitrogenase molybdenum iron protein domain"/>
    <property type="match status" value="2"/>
</dbReference>
<evidence type="ECO:0000259" key="2">
    <source>
        <dbReference type="PROSITE" id="PS50983"/>
    </source>
</evidence>
<accession>A0A0J1HAQ1</accession>